<evidence type="ECO:0000313" key="3">
    <source>
        <dbReference type="Proteomes" id="UP000031443"/>
    </source>
</evidence>
<gene>
    <name evidence="2" type="ORF">UY3_04095</name>
</gene>
<protein>
    <submittedName>
        <fullName evidence="2">Uncharacterized protein</fullName>
    </submittedName>
</protein>
<dbReference type="Proteomes" id="UP000031443">
    <property type="component" value="Unassembled WGS sequence"/>
</dbReference>
<dbReference type="EMBL" id="KB518693">
    <property type="protein sequence ID" value="EMP38776.1"/>
    <property type="molecule type" value="Genomic_DNA"/>
</dbReference>
<evidence type="ECO:0000256" key="1">
    <source>
        <dbReference type="SAM" id="MobiDB-lite"/>
    </source>
</evidence>
<organism evidence="2 3">
    <name type="scientific">Chelonia mydas</name>
    <name type="common">Green sea-turtle</name>
    <name type="synonym">Chelonia agassizi</name>
    <dbReference type="NCBI Taxonomy" id="8469"/>
    <lineage>
        <taxon>Eukaryota</taxon>
        <taxon>Metazoa</taxon>
        <taxon>Chordata</taxon>
        <taxon>Craniata</taxon>
        <taxon>Vertebrata</taxon>
        <taxon>Euteleostomi</taxon>
        <taxon>Archelosauria</taxon>
        <taxon>Testudinata</taxon>
        <taxon>Testudines</taxon>
        <taxon>Cryptodira</taxon>
        <taxon>Durocryptodira</taxon>
        <taxon>Americhelydia</taxon>
        <taxon>Chelonioidea</taxon>
        <taxon>Cheloniidae</taxon>
        <taxon>Chelonia</taxon>
    </lineage>
</organism>
<accession>M7BLK9</accession>
<sequence length="118" mass="12622">MPDADRRPEEQPSLPLVSYPEERPCLPLTSYPEERPSLPLAGDPEEPMVLEPSKGTTLTLVPYEGESGSSQGAADPSLAAALPEPMSVCCGQDPHCHSSRSLPAARAPSWDAVEWEGL</sequence>
<name>M7BLK9_CHEMY</name>
<feature type="region of interest" description="Disordered" evidence="1">
    <location>
        <begin position="1"/>
        <end position="51"/>
    </location>
</feature>
<dbReference type="AlphaFoldDB" id="M7BLK9"/>
<feature type="compositionally biased region" description="Basic and acidic residues" evidence="1">
    <location>
        <begin position="1"/>
        <end position="10"/>
    </location>
</feature>
<reference evidence="3" key="1">
    <citation type="journal article" date="2013" name="Nat. Genet.">
        <title>The draft genomes of soft-shell turtle and green sea turtle yield insights into the development and evolution of the turtle-specific body plan.</title>
        <authorList>
            <person name="Wang Z."/>
            <person name="Pascual-Anaya J."/>
            <person name="Zadissa A."/>
            <person name="Li W."/>
            <person name="Niimura Y."/>
            <person name="Huang Z."/>
            <person name="Li C."/>
            <person name="White S."/>
            <person name="Xiong Z."/>
            <person name="Fang D."/>
            <person name="Wang B."/>
            <person name="Ming Y."/>
            <person name="Chen Y."/>
            <person name="Zheng Y."/>
            <person name="Kuraku S."/>
            <person name="Pignatelli M."/>
            <person name="Herrero J."/>
            <person name="Beal K."/>
            <person name="Nozawa M."/>
            <person name="Li Q."/>
            <person name="Wang J."/>
            <person name="Zhang H."/>
            <person name="Yu L."/>
            <person name="Shigenobu S."/>
            <person name="Wang J."/>
            <person name="Liu J."/>
            <person name="Flicek P."/>
            <person name="Searle S."/>
            <person name="Wang J."/>
            <person name="Kuratani S."/>
            <person name="Yin Y."/>
            <person name="Aken B."/>
            <person name="Zhang G."/>
            <person name="Irie N."/>
        </authorList>
    </citation>
    <scope>NUCLEOTIDE SEQUENCE [LARGE SCALE GENOMIC DNA]</scope>
</reference>
<keyword evidence="3" id="KW-1185">Reference proteome</keyword>
<proteinExistence type="predicted"/>
<evidence type="ECO:0000313" key="2">
    <source>
        <dbReference type="EMBL" id="EMP38776.1"/>
    </source>
</evidence>